<dbReference type="PROSITE" id="PS50088">
    <property type="entry name" value="ANK_REPEAT"/>
    <property type="match status" value="3"/>
</dbReference>
<feature type="repeat" description="ANK" evidence="3">
    <location>
        <begin position="43"/>
        <end position="75"/>
    </location>
</feature>
<feature type="repeat" description="ANK" evidence="3">
    <location>
        <begin position="158"/>
        <end position="190"/>
    </location>
</feature>
<dbReference type="PANTHER" id="PTHR24198:SF165">
    <property type="entry name" value="ANKYRIN REPEAT-CONTAINING PROTEIN-RELATED"/>
    <property type="match status" value="1"/>
</dbReference>
<dbReference type="Gene3D" id="1.25.40.20">
    <property type="entry name" value="Ankyrin repeat-containing domain"/>
    <property type="match status" value="2"/>
</dbReference>
<organism evidence="4 5">
    <name type="scientific">Blastococcus mobilis</name>
    <dbReference type="NCBI Taxonomy" id="1938746"/>
    <lineage>
        <taxon>Bacteria</taxon>
        <taxon>Bacillati</taxon>
        <taxon>Actinomycetota</taxon>
        <taxon>Actinomycetes</taxon>
        <taxon>Geodermatophilales</taxon>
        <taxon>Geodermatophilaceae</taxon>
        <taxon>Blastococcus</taxon>
    </lineage>
</organism>
<feature type="repeat" description="ANK" evidence="3">
    <location>
        <begin position="192"/>
        <end position="228"/>
    </location>
</feature>
<dbReference type="InterPro" id="IPR036770">
    <property type="entry name" value="Ankyrin_rpt-contain_sf"/>
</dbReference>
<proteinExistence type="predicted"/>
<dbReference type="AlphaFoldDB" id="A0A238WH08"/>
<dbReference type="EMBL" id="FZNO01000007">
    <property type="protein sequence ID" value="SNR44959.1"/>
    <property type="molecule type" value="Genomic_DNA"/>
</dbReference>
<dbReference type="PROSITE" id="PS50297">
    <property type="entry name" value="ANK_REP_REGION"/>
    <property type="match status" value="3"/>
</dbReference>
<dbReference type="Pfam" id="PF12796">
    <property type="entry name" value="Ank_2"/>
    <property type="match status" value="2"/>
</dbReference>
<name>A0A238WH08_9ACTN</name>
<dbReference type="SMART" id="SM00248">
    <property type="entry name" value="ANK"/>
    <property type="match status" value="5"/>
</dbReference>
<accession>A0A238WH08</accession>
<dbReference type="OrthoDB" id="5185345at2"/>
<dbReference type="PANTHER" id="PTHR24198">
    <property type="entry name" value="ANKYRIN REPEAT AND PROTEIN KINASE DOMAIN-CONTAINING PROTEIN"/>
    <property type="match status" value="1"/>
</dbReference>
<keyword evidence="5" id="KW-1185">Reference proteome</keyword>
<dbReference type="GO" id="GO:0005737">
    <property type="term" value="C:cytoplasm"/>
    <property type="evidence" value="ECO:0007669"/>
    <property type="project" value="TreeGrafter"/>
</dbReference>
<evidence type="ECO:0000313" key="5">
    <source>
        <dbReference type="Proteomes" id="UP000198403"/>
    </source>
</evidence>
<reference evidence="4 5" key="1">
    <citation type="submission" date="2017-06" db="EMBL/GenBank/DDBJ databases">
        <authorList>
            <person name="Kim H.J."/>
            <person name="Triplett B.A."/>
        </authorList>
    </citation>
    <scope>NUCLEOTIDE SEQUENCE [LARGE SCALE GENOMIC DNA]</scope>
    <source>
        <strain evidence="4 5">DSM 44272</strain>
    </source>
</reference>
<dbReference type="RefSeq" id="WP_089336153.1">
    <property type="nucleotide sequence ID" value="NZ_FZNO01000007.1"/>
</dbReference>
<evidence type="ECO:0000256" key="1">
    <source>
        <dbReference type="ARBA" id="ARBA00022737"/>
    </source>
</evidence>
<evidence type="ECO:0000313" key="4">
    <source>
        <dbReference type="EMBL" id="SNR44959.1"/>
    </source>
</evidence>
<evidence type="ECO:0000256" key="2">
    <source>
        <dbReference type="ARBA" id="ARBA00023043"/>
    </source>
</evidence>
<dbReference type="SUPFAM" id="SSF48403">
    <property type="entry name" value="Ankyrin repeat"/>
    <property type="match status" value="1"/>
</dbReference>
<dbReference type="PRINTS" id="PR01415">
    <property type="entry name" value="ANKYRIN"/>
</dbReference>
<evidence type="ECO:0000256" key="3">
    <source>
        <dbReference type="PROSITE-ProRule" id="PRU00023"/>
    </source>
</evidence>
<keyword evidence="2 3" id="KW-0040">ANK repeat</keyword>
<gene>
    <name evidence="4" type="ORF">SAMN06272737_107178</name>
</gene>
<dbReference type="Proteomes" id="UP000198403">
    <property type="component" value="Unassembled WGS sequence"/>
</dbReference>
<sequence>MTTRMTAQRLGRLIAAGDLDAVRTAVESSARLLDSTVERSGQGGWTPLHVAVAECQGDIVRFLVGAGADLGARTEHHRTPMHVALESCPALVPVLLELGAVLDAPSAAFLGEVDTLVAHLDDGASLSDPASGMDLLSWAALGGSPATAKVLLERGADADGGALHAAAGGAQLELVRLLLDAGADVDRREPDTGRVPLHAAVAGDPGGDSPDVVRVLLSRGADVNATTNDGATALDISRVAAARHRGNDAGRATANDDLADLLVAHGARD</sequence>
<keyword evidence="1" id="KW-0677">Repeat</keyword>
<dbReference type="InterPro" id="IPR002110">
    <property type="entry name" value="Ankyrin_rpt"/>
</dbReference>
<protein>
    <submittedName>
        <fullName evidence="4">Ankyrin repeat-containing protein</fullName>
    </submittedName>
</protein>